<comment type="caution">
    <text evidence="1">The sequence shown here is derived from an EMBL/GenBank/DDBJ whole genome shotgun (WGS) entry which is preliminary data.</text>
</comment>
<feature type="non-terminal residue" evidence="1">
    <location>
        <position position="1"/>
    </location>
</feature>
<evidence type="ECO:0008006" key="2">
    <source>
        <dbReference type="Google" id="ProtNLM"/>
    </source>
</evidence>
<name>X0X8M3_9ZZZZ</name>
<sequence length="32" mass="3778">FALDISRARKVLGYQPSLLRQGLLEYIKHNDY</sequence>
<evidence type="ECO:0000313" key="1">
    <source>
        <dbReference type="EMBL" id="GAG39539.1"/>
    </source>
</evidence>
<gene>
    <name evidence="1" type="ORF">S01H1_67558</name>
</gene>
<accession>X0X8M3</accession>
<organism evidence="1">
    <name type="scientific">marine sediment metagenome</name>
    <dbReference type="NCBI Taxonomy" id="412755"/>
    <lineage>
        <taxon>unclassified sequences</taxon>
        <taxon>metagenomes</taxon>
        <taxon>ecological metagenomes</taxon>
    </lineage>
</organism>
<proteinExistence type="predicted"/>
<dbReference type="AlphaFoldDB" id="X0X8M3"/>
<dbReference type="EMBL" id="BARS01044756">
    <property type="protein sequence ID" value="GAG39539.1"/>
    <property type="molecule type" value="Genomic_DNA"/>
</dbReference>
<protein>
    <recommendedName>
        <fullName evidence="2">NAD(P)-binding domain-containing protein</fullName>
    </recommendedName>
</protein>
<reference evidence="1" key="1">
    <citation type="journal article" date="2014" name="Front. Microbiol.">
        <title>High frequency of phylogenetically diverse reductive dehalogenase-homologous genes in deep subseafloor sedimentary metagenomes.</title>
        <authorList>
            <person name="Kawai M."/>
            <person name="Futagami T."/>
            <person name="Toyoda A."/>
            <person name="Takaki Y."/>
            <person name="Nishi S."/>
            <person name="Hori S."/>
            <person name="Arai W."/>
            <person name="Tsubouchi T."/>
            <person name="Morono Y."/>
            <person name="Uchiyama I."/>
            <person name="Ito T."/>
            <person name="Fujiyama A."/>
            <person name="Inagaki F."/>
            <person name="Takami H."/>
        </authorList>
    </citation>
    <scope>NUCLEOTIDE SEQUENCE</scope>
    <source>
        <strain evidence="1">Expedition CK06-06</strain>
    </source>
</reference>